<evidence type="ECO:0000313" key="3">
    <source>
        <dbReference type="Proteomes" id="UP000251891"/>
    </source>
</evidence>
<feature type="domain" description="HTH cro/C1-type" evidence="1">
    <location>
        <begin position="16"/>
        <end position="71"/>
    </location>
</feature>
<comment type="caution">
    <text evidence="2">The sequence shown here is derived from an EMBL/GenBank/DDBJ whole genome shotgun (WGS) entry which is preliminary data.</text>
</comment>
<organism evidence="2 3">
    <name type="scientific">Actinomadura craniellae</name>
    <dbReference type="NCBI Taxonomy" id="2231787"/>
    <lineage>
        <taxon>Bacteria</taxon>
        <taxon>Bacillati</taxon>
        <taxon>Actinomycetota</taxon>
        <taxon>Actinomycetes</taxon>
        <taxon>Streptosporangiales</taxon>
        <taxon>Thermomonosporaceae</taxon>
        <taxon>Actinomadura</taxon>
    </lineage>
</organism>
<dbReference type="GO" id="GO:0003677">
    <property type="term" value="F:DNA binding"/>
    <property type="evidence" value="ECO:0007669"/>
    <property type="project" value="InterPro"/>
</dbReference>
<dbReference type="CDD" id="cd00093">
    <property type="entry name" value="HTH_XRE"/>
    <property type="match status" value="1"/>
</dbReference>
<proteinExistence type="predicted"/>
<dbReference type="AlphaFoldDB" id="A0A365GXK5"/>
<dbReference type="EMBL" id="QLYX01000018">
    <property type="protein sequence ID" value="RAY11498.1"/>
    <property type="molecule type" value="Genomic_DNA"/>
</dbReference>
<protein>
    <submittedName>
        <fullName evidence="2">XRE family transcriptional regulator</fullName>
    </submittedName>
</protein>
<gene>
    <name evidence="2" type="ORF">DPM19_29785</name>
</gene>
<dbReference type="PROSITE" id="PS50943">
    <property type="entry name" value="HTH_CROC1"/>
    <property type="match status" value="1"/>
</dbReference>
<dbReference type="Gene3D" id="1.25.40.10">
    <property type="entry name" value="Tetratricopeptide repeat domain"/>
    <property type="match status" value="1"/>
</dbReference>
<dbReference type="SMART" id="SM00530">
    <property type="entry name" value="HTH_XRE"/>
    <property type="match status" value="1"/>
</dbReference>
<evidence type="ECO:0000259" key="1">
    <source>
        <dbReference type="PROSITE" id="PS50943"/>
    </source>
</evidence>
<dbReference type="InterPro" id="IPR011990">
    <property type="entry name" value="TPR-like_helical_dom_sf"/>
</dbReference>
<dbReference type="SUPFAM" id="SSF48452">
    <property type="entry name" value="TPR-like"/>
    <property type="match status" value="1"/>
</dbReference>
<dbReference type="Gene3D" id="1.10.260.40">
    <property type="entry name" value="lambda repressor-like DNA-binding domains"/>
    <property type="match status" value="1"/>
</dbReference>
<dbReference type="Pfam" id="PF13560">
    <property type="entry name" value="HTH_31"/>
    <property type="match status" value="1"/>
</dbReference>
<accession>A0A365GXK5</accession>
<dbReference type="InterPro" id="IPR010982">
    <property type="entry name" value="Lambda_DNA-bd_dom_sf"/>
</dbReference>
<dbReference type="SUPFAM" id="SSF47413">
    <property type="entry name" value="lambda repressor-like DNA-binding domains"/>
    <property type="match status" value="1"/>
</dbReference>
<evidence type="ECO:0000313" key="2">
    <source>
        <dbReference type="EMBL" id="RAY11498.1"/>
    </source>
</evidence>
<name>A0A365GXK5_9ACTN</name>
<dbReference type="RefSeq" id="WP_111871405.1">
    <property type="nucleotide sequence ID" value="NZ_QLYX01000018.1"/>
</dbReference>
<sequence length="399" mass="42564">MSRSHDDGPRRIGENVRAARRARGLSLEAAAGLVGRSKGWLSKIENGKARLERRSDIAALADALEVSADALLGVSAPEVQPDRRGYSLVGLQRALLDVSCADPPDMPSRPVAVLAAEVERADQALRNADYATVMAVLPGVIRELSVHAAAGIEPARSEALRLLVVACGSDATCTLRHLGDGSLGWVAGERARQAAEQLDEPVWQAAAAFGQAHARSSANRPRALMTTPRTADELEPHIGDDPFAHQVYGMLRLSAALACQVAGDHGAARDHADEAARVAEPLGDDPAAFEVFGVANTGVWRTSLAVEAGEPTEALEYADRVEPRALASGNRRAALRIEKARALAMLGRDGDAVRELRQAERLSPEQVRHNPLIRELVGGLLDRAGGRDLRGLAWRMNLV</sequence>
<dbReference type="InterPro" id="IPR001387">
    <property type="entry name" value="Cro/C1-type_HTH"/>
</dbReference>
<dbReference type="OrthoDB" id="4522476at2"/>
<keyword evidence="3" id="KW-1185">Reference proteome</keyword>
<reference evidence="2 3" key="1">
    <citation type="submission" date="2018-06" db="EMBL/GenBank/DDBJ databases">
        <title>Actinomadura craniellae sp. nov. isolated from marine sponge Craniella sp.</title>
        <authorList>
            <person name="Li L."/>
            <person name="Xu Q.H."/>
            <person name="Lin H.W."/>
            <person name="Lu Y.H."/>
        </authorList>
    </citation>
    <scope>NUCLEOTIDE SEQUENCE [LARGE SCALE GENOMIC DNA]</scope>
    <source>
        <strain evidence="2 3">LHW63021</strain>
    </source>
</reference>
<dbReference type="Proteomes" id="UP000251891">
    <property type="component" value="Unassembled WGS sequence"/>
</dbReference>